<proteinExistence type="predicted"/>
<dbReference type="EMBL" id="OAPG01000007">
    <property type="protein sequence ID" value="SNX84642.1"/>
    <property type="molecule type" value="Genomic_DNA"/>
</dbReference>
<gene>
    <name evidence="1" type="ORF">MEPE_03351</name>
</gene>
<dbReference type="Proteomes" id="UP001294444">
    <property type="component" value="Unassembled WGS sequence"/>
</dbReference>
<protein>
    <submittedName>
        <fullName evidence="1">Uncharacterized protein</fullName>
    </submittedName>
</protein>
<evidence type="ECO:0000313" key="2">
    <source>
        <dbReference type="Proteomes" id="UP001294444"/>
    </source>
</evidence>
<reference evidence="1" key="1">
    <citation type="submission" date="2023-10" db="EMBL/GenBank/DDBJ databases">
        <authorList>
            <person name="Guldener U."/>
        </authorList>
    </citation>
    <scope>NUCLEOTIDE SEQUENCE</scope>
    <source>
        <strain evidence="1">Mp4</strain>
    </source>
</reference>
<keyword evidence="2" id="KW-1185">Reference proteome</keyword>
<sequence>MSGPEPKNFDFSYRADRASEMSIDRFGVGIVYC</sequence>
<dbReference type="AlphaFoldDB" id="A0AAJ4XMM9"/>
<comment type="caution">
    <text evidence="1">The sequence shown here is derived from an EMBL/GenBank/DDBJ whole genome shotgun (WGS) entry which is preliminary data.</text>
</comment>
<evidence type="ECO:0000313" key="1">
    <source>
        <dbReference type="EMBL" id="SNX84642.1"/>
    </source>
</evidence>
<name>A0AAJ4XMM9_9BASI</name>
<accession>A0AAJ4XMM9</accession>
<organism evidence="1 2">
    <name type="scientific">Melanopsichium pennsylvanicum</name>
    <dbReference type="NCBI Taxonomy" id="63383"/>
    <lineage>
        <taxon>Eukaryota</taxon>
        <taxon>Fungi</taxon>
        <taxon>Dikarya</taxon>
        <taxon>Basidiomycota</taxon>
        <taxon>Ustilaginomycotina</taxon>
        <taxon>Ustilaginomycetes</taxon>
        <taxon>Ustilaginales</taxon>
        <taxon>Ustilaginaceae</taxon>
        <taxon>Melanopsichium</taxon>
    </lineage>
</organism>